<dbReference type="InterPro" id="IPR016161">
    <property type="entry name" value="Ald_DH/histidinol_DH"/>
</dbReference>
<sequence length="468" mass="51800">MPMRPSLQAVHAGVCYLDKVEKLKASFETGKTRSIEWRRNQLLALKRLLEENQHDLLAALKSDLGKCETEAVVSEQGFLLSDIDHTLKHLAKWMQVRKVSTPLVAWPGKSFQQPEPLGTVLIMGAWNYPLQLLLAPYVAALAAGNCAVLKPSELAEDTSALIARLIPQYMDTTCVEVVEGGKDESTALLACQWDHIFYTGGEAVGKIVMTAAARHLTPVTLELGGKSPCYVDKNTNLKTTARRLVWGKWMNAGQTCIAPDYVLVESGFEHKLIDAIKKELKSQYSKDPLNSRDYGNIINHRHFSRLQRYLEDVNVIYGGQVDPERPAMAPTLVLEPAENSALMSDEIFGPILPIITVASVDHAIRFINARPKPLALYAFSDDDNVLDHIIANTSSGSVCTNDTMLFMTNPELPFGGVGNSGMGQYHGQAGFDTFSHIKTVMKRGFALDVPFRYAPFSKLKLALLKRFL</sequence>
<dbReference type="CDD" id="cd07087">
    <property type="entry name" value="ALDH_F3-13-14_CALDH-like"/>
    <property type="match status" value="1"/>
</dbReference>
<dbReference type="KEGG" id="aaus:EP12_02740"/>
<dbReference type="FunFam" id="3.40.605.10:FF:000004">
    <property type="entry name" value="Aldehyde dehydrogenase"/>
    <property type="match status" value="1"/>
</dbReference>
<evidence type="ECO:0000256" key="4">
    <source>
        <dbReference type="PIRNR" id="PIRNR036492"/>
    </source>
</evidence>
<evidence type="ECO:0000256" key="7">
    <source>
        <dbReference type="RuleBase" id="RU003345"/>
    </source>
</evidence>
<keyword evidence="10" id="KW-1185">Reference proteome</keyword>
<dbReference type="EMBL" id="CP008849">
    <property type="protein sequence ID" value="AIF97674.1"/>
    <property type="molecule type" value="Genomic_DNA"/>
</dbReference>
<dbReference type="InterPro" id="IPR016162">
    <property type="entry name" value="Ald_DH_N"/>
</dbReference>
<dbReference type="PANTHER" id="PTHR43570:SF16">
    <property type="entry name" value="ALDEHYDE DEHYDROGENASE TYPE III, ISOFORM Q"/>
    <property type="match status" value="1"/>
</dbReference>
<dbReference type="Gene3D" id="3.40.309.10">
    <property type="entry name" value="Aldehyde Dehydrogenase, Chain A, domain 2"/>
    <property type="match status" value="1"/>
</dbReference>
<dbReference type="GO" id="GO:0004029">
    <property type="term" value="F:aldehyde dehydrogenase (NAD+) activity"/>
    <property type="evidence" value="ECO:0007669"/>
    <property type="project" value="TreeGrafter"/>
</dbReference>
<dbReference type="GeneID" id="78253838"/>
<evidence type="ECO:0000256" key="6">
    <source>
        <dbReference type="PROSITE-ProRule" id="PRU10007"/>
    </source>
</evidence>
<proteinExistence type="inferred from homology"/>
<dbReference type="InterPro" id="IPR012394">
    <property type="entry name" value="Aldehyde_DH_NAD(P)"/>
</dbReference>
<evidence type="ECO:0000313" key="9">
    <source>
        <dbReference type="EMBL" id="AIF97674.1"/>
    </source>
</evidence>
<dbReference type="FunFam" id="3.40.309.10:FF:000003">
    <property type="entry name" value="Aldehyde dehydrogenase"/>
    <property type="match status" value="1"/>
</dbReference>
<accession>A0A075NSY0</accession>
<feature type="domain" description="Aldehyde dehydrogenase" evidence="8">
    <location>
        <begin position="21"/>
        <end position="440"/>
    </location>
</feature>
<dbReference type="RefSeq" id="WP_044055858.1">
    <property type="nucleotide sequence ID" value="NZ_CAJXAX010000020.1"/>
</dbReference>
<dbReference type="PIRSF" id="PIRSF036492">
    <property type="entry name" value="ALDH"/>
    <property type="match status" value="1"/>
</dbReference>
<evidence type="ECO:0000256" key="3">
    <source>
        <dbReference type="ARBA" id="ARBA00023027"/>
    </source>
</evidence>
<dbReference type="Pfam" id="PF00171">
    <property type="entry name" value="Aldedh"/>
    <property type="match status" value="1"/>
</dbReference>
<evidence type="ECO:0000259" key="8">
    <source>
        <dbReference type="Pfam" id="PF00171"/>
    </source>
</evidence>
<keyword evidence="2 4" id="KW-0560">Oxidoreductase</keyword>
<dbReference type="PATRIC" id="fig|589873.4.peg.584"/>
<feature type="active site" evidence="5 6">
    <location>
        <position position="222"/>
    </location>
</feature>
<evidence type="ECO:0000313" key="10">
    <source>
        <dbReference type="Proteomes" id="UP000056090"/>
    </source>
</evidence>
<evidence type="ECO:0000256" key="5">
    <source>
        <dbReference type="PIRSR" id="PIRSR036492-1"/>
    </source>
</evidence>
<comment type="similarity">
    <text evidence="1 4 7">Belongs to the aldehyde dehydrogenase family.</text>
</comment>
<dbReference type="AlphaFoldDB" id="A0A075NSY0"/>
<dbReference type="InterPro" id="IPR015590">
    <property type="entry name" value="Aldehyde_DH_dom"/>
</dbReference>
<dbReference type="GO" id="GO:0005737">
    <property type="term" value="C:cytoplasm"/>
    <property type="evidence" value="ECO:0007669"/>
    <property type="project" value="TreeGrafter"/>
</dbReference>
<feature type="active site" evidence="5">
    <location>
        <position position="256"/>
    </location>
</feature>
<dbReference type="Proteomes" id="UP000056090">
    <property type="component" value="Chromosome"/>
</dbReference>
<keyword evidence="3" id="KW-0520">NAD</keyword>
<dbReference type="OrthoDB" id="9812625at2"/>
<protein>
    <recommendedName>
        <fullName evidence="4">Aldehyde dehydrogenase</fullName>
    </recommendedName>
</protein>
<dbReference type="GO" id="GO:0006081">
    <property type="term" value="P:aldehyde metabolic process"/>
    <property type="evidence" value="ECO:0007669"/>
    <property type="project" value="InterPro"/>
</dbReference>
<name>A0A075NSY0_9ALTE</name>
<dbReference type="Gene3D" id="3.40.605.10">
    <property type="entry name" value="Aldehyde Dehydrogenase, Chain A, domain 1"/>
    <property type="match status" value="1"/>
</dbReference>
<dbReference type="KEGG" id="aal:EP13_02630"/>
<dbReference type="InterPro" id="IPR029510">
    <property type="entry name" value="Ald_DH_CS_GLU"/>
</dbReference>
<reference evidence="9 10" key="1">
    <citation type="submission" date="2014-06" db="EMBL/GenBank/DDBJ databases">
        <title>Genomes of Alteromonas australica, a world apart.</title>
        <authorList>
            <person name="Gonzaga A."/>
            <person name="Lopez-Perez M."/>
            <person name="Rodriguez-Valera F."/>
        </authorList>
    </citation>
    <scope>NUCLEOTIDE SEQUENCE [LARGE SCALE GENOMIC DNA]</scope>
    <source>
        <strain evidence="9 10">H 17</strain>
    </source>
</reference>
<evidence type="ECO:0000256" key="2">
    <source>
        <dbReference type="ARBA" id="ARBA00023002"/>
    </source>
</evidence>
<dbReference type="PANTHER" id="PTHR43570">
    <property type="entry name" value="ALDEHYDE DEHYDROGENASE"/>
    <property type="match status" value="1"/>
</dbReference>
<organism evidence="9 10">
    <name type="scientific">Alteromonas australica</name>
    <dbReference type="NCBI Taxonomy" id="589873"/>
    <lineage>
        <taxon>Bacteria</taxon>
        <taxon>Pseudomonadati</taxon>
        <taxon>Pseudomonadota</taxon>
        <taxon>Gammaproteobacteria</taxon>
        <taxon>Alteromonadales</taxon>
        <taxon>Alteromonadaceae</taxon>
        <taxon>Alteromonas/Salinimonas group</taxon>
        <taxon>Alteromonas</taxon>
    </lineage>
</organism>
<dbReference type="PROSITE" id="PS00687">
    <property type="entry name" value="ALDEHYDE_DEHYDR_GLU"/>
    <property type="match status" value="1"/>
</dbReference>
<evidence type="ECO:0000256" key="1">
    <source>
        <dbReference type="ARBA" id="ARBA00009986"/>
    </source>
</evidence>
<dbReference type="eggNOG" id="COG1012">
    <property type="taxonomic scope" value="Bacteria"/>
</dbReference>
<gene>
    <name evidence="9" type="ORF">EP13_02630</name>
</gene>
<dbReference type="SUPFAM" id="SSF53720">
    <property type="entry name" value="ALDH-like"/>
    <property type="match status" value="1"/>
</dbReference>
<dbReference type="InterPro" id="IPR016163">
    <property type="entry name" value="Ald_DH_C"/>
</dbReference>